<evidence type="ECO:0008006" key="3">
    <source>
        <dbReference type="Google" id="ProtNLM"/>
    </source>
</evidence>
<evidence type="ECO:0000313" key="1">
    <source>
        <dbReference type="EMBL" id="HCV83392.1"/>
    </source>
</evidence>
<name>A0A3D5J7L4_9FLAO</name>
<reference evidence="1 2" key="1">
    <citation type="journal article" date="2018" name="Nat. Biotechnol.">
        <title>A standardized bacterial taxonomy based on genome phylogeny substantially revises the tree of life.</title>
        <authorList>
            <person name="Parks D.H."/>
            <person name="Chuvochina M."/>
            <person name="Waite D.W."/>
            <person name="Rinke C."/>
            <person name="Skarshewski A."/>
            <person name="Chaumeil P.A."/>
            <person name="Hugenholtz P."/>
        </authorList>
    </citation>
    <scope>NUCLEOTIDE SEQUENCE [LARGE SCALE GENOMIC DNA]</scope>
    <source>
        <strain evidence="1">UBA9359</strain>
    </source>
</reference>
<dbReference type="Proteomes" id="UP000264330">
    <property type="component" value="Unassembled WGS sequence"/>
</dbReference>
<gene>
    <name evidence="1" type="ORF">DGQ38_20350</name>
</gene>
<dbReference type="EMBL" id="DPMF01000464">
    <property type="protein sequence ID" value="HCV83392.1"/>
    <property type="molecule type" value="Genomic_DNA"/>
</dbReference>
<dbReference type="AlphaFoldDB" id="A0A3D5J7L4"/>
<accession>A0A3D5J7L4</accession>
<sequence length="180" mass="20953">MILERTNNLALDIRELNAMNLEHIASTFLPKTTVGNDKTDPYIGKFLTFLKAELNLDNHQAKNYHLLWSREQETIGFASVTAIRKGKEARIKFTVFDHANLSREESENSIISSVDKIFEKFDLKRAIISIDTKKENQPEKDLLRLYEYYPIGMVHLENPVKEYVILREEKNTASQSFYIL</sequence>
<organism evidence="1 2">
    <name type="scientific">Zunongwangia profunda</name>
    <dbReference type="NCBI Taxonomy" id="398743"/>
    <lineage>
        <taxon>Bacteria</taxon>
        <taxon>Pseudomonadati</taxon>
        <taxon>Bacteroidota</taxon>
        <taxon>Flavobacteriia</taxon>
        <taxon>Flavobacteriales</taxon>
        <taxon>Flavobacteriaceae</taxon>
        <taxon>Zunongwangia</taxon>
    </lineage>
</organism>
<comment type="caution">
    <text evidence="1">The sequence shown here is derived from an EMBL/GenBank/DDBJ whole genome shotgun (WGS) entry which is preliminary data.</text>
</comment>
<proteinExistence type="predicted"/>
<protein>
    <recommendedName>
        <fullName evidence="3">N-acetyltransferase domain-containing protein</fullName>
    </recommendedName>
</protein>
<dbReference type="RefSeq" id="WP_272957490.1">
    <property type="nucleotide sequence ID" value="NZ_CAJXAW010000001.1"/>
</dbReference>
<evidence type="ECO:0000313" key="2">
    <source>
        <dbReference type="Proteomes" id="UP000264330"/>
    </source>
</evidence>